<dbReference type="PANTHER" id="PTHR48105">
    <property type="entry name" value="THIOREDOXIN REDUCTASE 1-RELATED-RELATED"/>
    <property type="match status" value="1"/>
</dbReference>
<dbReference type="Pfam" id="PF07992">
    <property type="entry name" value="Pyr_redox_2"/>
    <property type="match status" value="1"/>
</dbReference>
<dbReference type="PRINTS" id="PR00469">
    <property type="entry name" value="PNDRDTASEII"/>
</dbReference>
<dbReference type="InterPro" id="IPR023753">
    <property type="entry name" value="FAD/NAD-binding_dom"/>
</dbReference>
<evidence type="ECO:0000256" key="2">
    <source>
        <dbReference type="ARBA" id="ARBA00022827"/>
    </source>
</evidence>
<dbReference type="EMBL" id="DTGG01000085">
    <property type="protein sequence ID" value="HFZ09022.1"/>
    <property type="molecule type" value="Genomic_DNA"/>
</dbReference>
<evidence type="ECO:0000313" key="7">
    <source>
        <dbReference type="EMBL" id="HFZ09022.1"/>
    </source>
</evidence>
<reference evidence="7" key="1">
    <citation type="journal article" date="2020" name="mSystems">
        <title>Genome- and Community-Level Interaction Insights into Carbon Utilization and Element Cycling Functions of Hydrothermarchaeota in Hydrothermal Sediment.</title>
        <authorList>
            <person name="Zhou Z."/>
            <person name="Liu Y."/>
            <person name="Xu W."/>
            <person name="Pan J."/>
            <person name="Luo Z.H."/>
            <person name="Li M."/>
        </authorList>
    </citation>
    <scope>NUCLEOTIDE SEQUENCE [LARGE SCALE GENOMIC DNA]</scope>
    <source>
        <strain evidence="7">SpSt-757</strain>
    </source>
</reference>
<dbReference type="InterPro" id="IPR036188">
    <property type="entry name" value="FAD/NAD-bd_sf"/>
</dbReference>
<gene>
    <name evidence="7" type="ORF">ENV41_02690</name>
</gene>
<evidence type="ECO:0000256" key="4">
    <source>
        <dbReference type="ARBA" id="ARBA00023157"/>
    </source>
</evidence>
<dbReference type="PRINTS" id="PR00368">
    <property type="entry name" value="FADPNR"/>
</dbReference>
<keyword evidence="5" id="KW-0676">Redox-active center</keyword>
<dbReference type="PROSITE" id="PS00573">
    <property type="entry name" value="PYRIDINE_REDOX_2"/>
    <property type="match status" value="1"/>
</dbReference>
<keyword evidence="2" id="KW-0274">FAD</keyword>
<dbReference type="Gene3D" id="3.50.50.60">
    <property type="entry name" value="FAD/NAD(P)-binding domain"/>
    <property type="match status" value="2"/>
</dbReference>
<feature type="domain" description="FAD/NAD(P)-binding" evidence="6">
    <location>
        <begin position="24"/>
        <end position="310"/>
    </location>
</feature>
<name>A0A7V3JAB8_UNCC3</name>
<dbReference type="SUPFAM" id="SSF51905">
    <property type="entry name" value="FAD/NAD(P)-binding domain"/>
    <property type="match status" value="2"/>
</dbReference>
<evidence type="ECO:0000256" key="5">
    <source>
        <dbReference type="ARBA" id="ARBA00023284"/>
    </source>
</evidence>
<dbReference type="InterPro" id="IPR050097">
    <property type="entry name" value="Ferredoxin-NADP_redctase_2"/>
</dbReference>
<keyword evidence="3" id="KW-0560">Oxidoreductase</keyword>
<dbReference type="InterPro" id="IPR008255">
    <property type="entry name" value="Pyr_nucl-diS_OxRdtase_2_AS"/>
</dbReference>
<accession>A0A7V3JAB8</accession>
<proteinExistence type="predicted"/>
<keyword evidence="1" id="KW-0285">Flavoprotein</keyword>
<dbReference type="GO" id="GO:0016668">
    <property type="term" value="F:oxidoreductase activity, acting on a sulfur group of donors, NAD(P) as acceptor"/>
    <property type="evidence" value="ECO:0007669"/>
    <property type="project" value="UniProtKB-ARBA"/>
</dbReference>
<evidence type="ECO:0000256" key="1">
    <source>
        <dbReference type="ARBA" id="ARBA00022630"/>
    </source>
</evidence>
<comment type="caution">
    <text evidence="7">The sequence shown here is derived from an EMBL/GenBank/DDBJ whole genome shotgun (WGS) entry which is preliminary data.</text>
</comment>
<dbReference type="AlphaFoldDB" id="A0A7V3JAB8"/>
<organism evidence="7">
    <name type="scientific">candidate division CPR3 bacterium</name>
    <dbReference type="NCBI Taxonomy" id="2268181"/>
    <lineage>
        <taxon>Bacteria</taxon>
        <taxon>Bacteria division CPR3</taxon>
    </lineage>
</organism>
<evidence type="ECO:0000259" key="6">
    <source>
        <dbReference type="Pfam" id="PF07992"/>
    </source>
</evidence>
<evidence type="ECO:0000256" key="3">
    <source>
        <dbReference type="ARBA" id="ARBA00023002"/>
    </source>
</evidence>
<sequence length="324" mass="35076">MQRHWGGYTSPLDYARIKNGGKMYDLIIIGSGPAGLSAALFSGRYSLKSLVIGSAFGGAMAEAWEMQNYPGFKSISGVELAQKMKEQVEAFDVKIVQDEVIKIKSKKSKIFQVMTRSGKEFESRALILALGTQRRTLNVPGEAKYHGHGVSYCPTCDAAFFRNKTVGVVGGGDAAITGALLLERYAQKIYLFVRGEELKGEPANIKRLKSKGHKVEIIHNVEVAEIRGNQTVEGVKLNNGKEIKLDGIFVEIGATPASALIKDIGVETDERGYIKVDENQRTNIKYVYAAGDVTNAMGGFKQTITAAAQGAVAAASAYRDLTQS</sequence>
<keyword evidence="4" id="KW-1015">Disulfide bond</keyword>
<protein>
    <submittedName>
        <fullName evidence="7">Thioredoxin reductase</fullName>
    </submittedName>
</protein>